<dbReference type="Pfam" id="PF04117">
    <property type="entry name" value="Mpv17_PMP22"/>
    <property type="match status" value="1"/>
</dbReference>
<keyword evidence="5" id="KW-0472">Membrane</keyword>
<keyword evidence="3" id="KW-0812">Transmembrane</keyword>
<dbReference type="InterPro" id="IPR007248">
    <property type="entry name" value="Mpv17_PMP22"/>
</dbReference>
<name>A0AA36HX42_9DINO</name>
<evidence type="ECO:0000256" key="6">
    <source>
        <dbReference type="RuleBase" id="RU363053"/>
    </source>
</evidence>
<evidence type="ECO:0000313" key="7">
    <source>
        <dbReference type="EMBL" id="CAJ1376970.1"/>
    </source>
</evidence>
<gene>
    <name evidence="7" type="ORF">EVOR1521_LOCUS5899</name>
</gene>
<evidence type="ECO:0000313" key="8">
    <source>
        <dbReference type="Proteomes" id="UP001178507"/>
    </source>
</evidence>
<accession>A0AA36HX42</accession>
<organism evidence="7 8">
    <name type="scientific">Effrenium voratum</name>
    <dbReference type="NCBI Taxonomy" id="2562239"/>
    <lineage>
        <taxon>Eukaryota</taxon>
        <taxon>Sar</taxon>
        <taxon>Alveolata</taxon>
        <taxon>Dinophyceae</taxon>
        <taxon>Suessiales</taxon>
        <taxon>Symbiodiniaceae</taxon>
        <taxon>Effrenium</taxon>
    </lineage>
</organism>
<dbReference type="AlphaFoldDB" id="A0AA36HX42"/>
<dbReference type="PANTHER" id="PTHR11266">
    <property type="entry name" value="PEROXISOMAL MEMBRANE PROTEIN 2, PXMP2 MPV17"/>
    <property type="match status" value="1"/>
</dbReference>
<keyword evidence="4" id="KW-1133">Transmembrane helix</keyword>
<proteinExistence type="inferred from homology"/>
<reference evidence="7" key="1">
    <citation type="submission" date="2023-08" db="EMBL/GenBank/DDBJ databases">
        <authorList>
            <person name="Chen Y."/>
            <person name="Shah S."/>
            <person name="Dougan E. K."/>
            <person name="Thang M."/>
            <person name="Chan C."/>
        </authorList>
    </citation>
    <scope>NUCLEOTIDE SEQUENCE</scope>
</reference>
<comment type="similarity">
    <text evidence="2 6">Belongs to the peroxisomal membrane protein PXMP2/4 family.</text>
</comment>
<evidence type="ECO:0000256" key="4">
    <source>
        <dbReference type="ARBA" id="ARBA00022989"/>
    </source>
</evidence>
<evidence type="ECO:0000256" key="3">
    <source>
        <dbReference type="ARBA" id="ARBA00022692"/>
    </source>
</evidence>
<evidence type="ECO:0000256" key="2">
    <source>
        <dbReference type="ARBA" id="ARBA00006824"/>
    </source>
</evidence>
<dbReference type="GO" id="GO:0005778">
    <property type="term" value="C:peroxisomal membrane"/>
    <property type="evidence" value="ECO:0007669"/>
    <property type="project" value="TreeGrafter"/>
</dbReference>
<dbReference type="PANTHER" id="PTHR11266:SF80">
    <property type="entry name" value="PEROXISOMAL MEMBRANE PROTEIN 2"/>
    <property type="match status" value="1"/>
</dbReference>
<sequence length="169" mass="19347">MKDSLVAFSKWYDLQMKARPLATKALTSALLAACSNVVAQIIQRKAAWREVLSFSMQALPPYSHFWFQLLENQLGPGRAALKTVLDQLLFRPVMLWYCFVTSGLLSGKRWTEVKENIRCNFAKVVVNSWKVWPAAMWLTQKYVPPLYQSTSTDLLSFFWDVYESLAVAG</sequence>
<comment type="subcellular location">
    <subcellularLocation>
        <location evidence="1">Membrane</location>
        <topology evidence="1">Multi-pass membrane protein</topology>
    </subcellularLocation>
</comment>
<keyword evidence="8" id="KW-1185">Reference proteome</keyword>
<dbReference type="EMBL" id="CAUJNA010000435">
    <property type="protein sequence ID" value="CAJ1376970.1"/>
    <property type="molecule type" value="Genomic_DNA"/>
</dbReference>
<evidence type="ECO:0000256" key="1">
    <source>
        <dbReference type="ARBA" id="ARBA00004141"/>
    </source>
</evidence>
<evidence type="ECO:0000256" key="5">
    <source>
        <dbReference type="ARBA" id="ARBA00023136"/>
    </source>
</evidence>
<protein>
    <submittedName>
        <fullName evidence="7">Uncharacterized protein</fullName>
    </submittedName>
</protein>
<comment type="caution">
    <text evidence="7">The sequence shown here is derived from an EMBL/GenBank/DDBJ whole genome shotgun (WGS) entry which is preliminary data.</text>
</comment>
<dbReference type="Proteomes" id="UP001178507">
    <property type="component" value="Unassembled WGS sequence"/>
</dbReference>